<evidence type="ECO:0000256" key="1">
    <source>
        <dbReference type="ARBA" id="ARBA00004123"/>
    </source>
</evidence>
<comment type="similarity">
    <text evidence="3 10">Belongs to the SPT6 family.</text>
</comment>
<dbReference type="Gene3D" id="1.10.10.650">
    <property type="entry name" value="RuvA domain 2-like"/>
    <property type="match status" value="1"/>
</dbReference>
<dbReference type="Gene3D" id="1.10.150.850">
    <property type="entry name" value="Spt6, helix-hairpin-helix domain"/>
    <property type="match status" value="1"/>
</dbReference>
<comment type="function">
    <text evidence="9">Histone H3-H4 chaperone that plays a role in maintenance of chromatin structure during RNA polymerase II transcription elongation thereby repressing transcription initiation from cryptic promoters. Mediates the reassembly of nucleosomes onto the promoters of at least a selected set of genes during repression; the nucleosome reassembly is essential for transcriptional repression. Essential for viability.</text>
</comment>
<dbReference type="PROSITE" id="PS50126">
    <property type="entry name" value="S1"/>
    <property type="match status" value="1"/>
</dbReference>
<dbReference type="InterPro" id="IPR042066">
    <property type="entry name" value="Spt6_death-like"/>
</dbReference>
<dbReference type="InterPro" id="IPR010994">
    <property type="entry name" value="RuvA_2-like"/>
</dbReference>
<comment type="caution">
    <text evidence="13">The sequence shown here is derived from an EMBL/GenBank/DDBJ whole genome shotgun (WGS) entry which is preliminary data.</text>
</comment>
<dbReference type="InterPro" id="IPR003029">
    <property type="entry name" value="S1_domain"/>
</dbReference>
<dbReference type="InterPro" id="IPR028088">
    <property type="entry name" value="Spt6_HTH_DNA-bd_dom"/>
</dbReference>
<feature type="compositionally biased region" description="Basic and acidic residues" evidence="11">
    <location>
        <begin position="1006"/>
        <end position="1015"/>
    </location>
</feature>
<dbReference type="InterPro" id="IPR035420">
    <property type="entry name" value="Spt6_SH2"/>
</dbReference>
<evidence type="ECO:0000256" key="6">
    <source>
        <dbReference type="ARBA" id="ARBA00022999"/>
    </source>
</evidence>
<proteinExistence type="inferred from homology"/>
<dbReference type="PIRSF" id="PIRSF036947">
    <property type="entry name" value="Spt6"/>
    <property type="match status" value="1"/>
</dbReference>
<dbReference type="FunFam" id="1.10.150.850:FF:000001">
    <property type="entry name" value="Transcription elongation factor spt6"/>
    <property type="match status" value="1"/>
</dbReference>
<dbReference type="Gene3D" id="3.30.420.140">
    <property type="entry name" value="YqgF/RNase H-like domain"/>
    <property type="match status" value="1"/>
</dbReference>
<evidence type="ECO:0000256" key="10">
    <source>
        <dbReference type="PIRNR" id="PIRNR036947"/>
    </source>
</evidence>
<feature type="compositionally biased region" description="Basic residues" evidence="11">
    <location>
        <begin position="115"/>
        <end position="124"/>
    </location>
</feature>
<dbReference type="InterPro" id="IPR023319">
    <property type="entry name" value="Tex-like_HTH_dom_sf"/>
</dbReference>
<dbReference type="GO" id="GO:0042393">
    <property type="term" value="F:histone binding"/>
    <property type="evidence" value="ECO:0007669"/>
    <property type="project" value="TreeGrafter"/>
</dbReference>
<dbReference type="PANTHER" id="PTHR10145:SF6">
    <property type="entry name" value="TRANSCRIPTION ELONGATION FACTOR SPT6"/>
    <property type="match status" value="1"/>
</dbReference>
<feature type="compositionally biased region" description="Low complexity" evidence="11">
    <location>
        <begin position="1461"/>
        <end position="1477"/>
    </location>
</feature>
<dbReference type="EMBL" id="LUEZ02000055">
    <property type="protein sequence ID" value="RDB21440.1"/>
    <property type="molecule type" value="Genomic_DNA"/>
</dbReference>
<dbReference type="Pfam" id="PF14641">
    <property type="entry name" value="HTH_44"/>
    <property type="match status" value="1"/>
</dbReference>
<dbReference type="InterPro" id="IPR037027">
    <property type="entry name" value="YqgF/RNaseH-like_dom_sf"/>
</dbReference>
<dbReference type="Gene3D" id="1.10.3500.10">
    <property type="entry name" value="Tex N-terminal region-like"/>
    <property type="match status" value="1"/>
</dbReference>
<dbReference type="Gene3D" id="3.30.505.10">
    <property type="entry name" value="SH2 domain"/>
    <property type="match status" value="2"/>
</dbReference>
<dbReference type="SUPFAM" id="SSF47781">
    <property type="entry name" value="RuvA domain 2-like"/>
    <property type="match status" value="2"/>
</dbReference>
<dbReference type="InterPro" id="IPR035019">
    <property type="entry name" value="Spt6_SH2_N"/>
</dbReference>
<dbReference type="InterPro" id="IPR028231">
    <property type="entry name" value="Spt6_YqgF"/>
</dbReference>
<feature type="compositionally biased region" description="Acidic residues" evidence="11">
    <location>
        <begin position="63"/>
        <end position="77"/>
    </location>
</feature>
<dbReference type="Pfam" id="PF14635">
    <property type="entry name" value="HHH_7"/>
    <property type="match status" value="1"/>
</dbReference>
<keyword evidence="13" id="KW-0648">Protein biosynthesis</keyword>
<keyword evidence="13" id="KW-0251">Elongation factor</keyword>
<dbReference type="Pfam" id="PF17674">
    <property type="entry name" value="HHH_9"/>
    <property type="match status" value="1"/>
</dbReference>
<keyword evidence="6" id="KW-0727">SH2 domain</keyword>
<feature type="region of interest" description="Disordered" evidence="11">
    <location>
        <begin position="1"/>
        <end position="220"/>
    </location>
</feature>
<dbReference type="InterPro" id="IPR036860">
    <property type="entry name" value="SH2_dom_sf"/>
</dbReference>
<dbReference type="SUPFAM" id="SSF50249">
    <property type="entry name" value="Nucleic acid-binding proteins"/>
    <property type="match status" value="1"/>
</dbReference>
<feature type="compositionally biased region" description="Acidic residues" evidence="11">
    <location>
        <begin position="43"/>
        <end position="54"/>
    </location>
</feature>
<dbReference type="OrthoDB" id="995477at2759"/>
<dbReference type="STRING" id="39966.A0A369JJQ9"/>
<dbReference type="CDD" id="cd00164">
    <property type="entry name" value="S1_like"/>
    <property type="match status" value="1"/>
</dbReference>
<evidence type="ECO:0000256" key="3">
    <source>
        <dbReference type="ARBA" id="ARBA00009253"/>
    </source>
</evidence>
<dbReference type="InterPro" id="IPR017072">
    <property type="entry name" value="TF_Spt6"/>
</dbReference>
<accession>A0A369JJQ9</accession>
<feature type="region of interest" description="Disordered" evidence="11">
    <location>
        <begin position="1006"/>
        <end position="1025"/>
    </location>
</feature>
<keyword evidence="5" id="KW-0158">Chromosome</keyword>
<evidence type="ECO:0000256" key="5">
    <source>
        <dbReference type="ARBA" id="ARBA00022454"/>
    </source>
</evidence>
<reference evidence="13" key="1">
    <citation type="submission" date="2018-04" db="EMBL/GenBank/DDBJ databases">
        <title>Whole genome sequencing of Hypsizygus marmoreus.</title>
        <authorList>
            <person name="Choi I.-G."/>
            <person name="Min B."/>
            <person name="Kim J.-G."/>
            <person name="Kim S."/>
            <person name="Oh Y.-L."/>
            <person name="Kong W.-S."/>
            <person name="Park H."/>
            <person name="Jeong J."/>
            <person name="Song E.-S."/>
        </authorList>
    </citation>
    <scope>NUCLEOTIDE SEQUENCE [LARGE SCALE GENOMIC DNA]</scope>
    <source>
        <strain evidence="13">51987-8</strain>
    </source>
</reference>
<dbReference type="PANTHER" id="PTHR10145">
    <property type="entry name" value="TRANSCRIPTION ELONGATION FACTOR SPT6"/>
    <property type="match status" value="1"/>
</dbReference>
<feature type="region of interest" description="Disordered" evidence="11">
    <location>
        <begin position="1491"/>
        <end position="1570"/>
    </location>
</feature>
<dbReference type="InterPro" id="IPR028083">
    <property type="entry name" value="Spt6_acidic_N_dom"/>
</dbReference>
<organism evidence="13 14">
    <name type="scientific">Hypsizygus marmoreus</name>
    <name type="common">White beech mushroom</name>
    <name type="synonym">Agaricus marmoreus</name>
    <dbReference type="NCBI Taxonomy" id="39966"/>
    <lineage>
        <taxon>Eukaryota</taxon>
        <taxon>Fungi</taxon>
        <taxon>Dikarya</taxon>
        <taxon>Basidiomycota</taxon>
        <taxon>Agaricomycotina</taxon>
        <taxon>Agaricomycetes</taxon>
        <taxon>Agaricomycetidae</taxon>
        <taxon>Agaricales</taxon>
        <taxon>Tricholomatineae</taxon>
        <taxon>Lyophyllaceae</taxon>
        <taxon>Hypsizygus</taxon>
    </lineage>
</organism>
<feature type="compositionally biased region" description="Polar residues" evidence="11">
    <location>
        <begin position="1558"/>
        <end position="1570"/>
    </location>
</feature>
<gene>
    <name evidence="13" type="primary">SPT6</name>
    <name evidence="13" type="ORF">Hypma_011661</name>
</gene>
<evidence type="ECO:0000256" key="8">
    <source>
        <dbReference type="ARBA" id="ARBA00023242"/>
    </source>
</evidence>
<comment type="function">
    <text evidence="10">Plays a role in maintenance of chromatin structure during RNA polymerase II transcription elongation thereby repressing transcription initiation from cryptic promoters. Mediates the reassembly of nucleosomes onto the promoters of at least a selected set of genes during repression; the nucleosome reassembly is essential for transcriptional repression.</text>
</comment>
<feature type="compositionally biased region" description="Acidic residues" evidence="11">
    <location>
        <begin position="166"/>
        <end position="190"/>
    </location>
</feature>
<dbReference type="Pfam" id="PF14633">
    <property type="entry name" value="SH2_2"/>
    <property type="match status" value="1"/>
</dbReference>
<dbReference type="InterPro" id="IPR032706">
    <property type="entry name" value="Spt6_HHH"/>
</dbReference>
<dbReference type="FunFam" id="3.30.505.10:FF:000056">
    <property type="entry name" value="Transcription elongation factor Spt6"/>
    <property type="match status" value="1"/>
</dbReference>
<feature type="compositionally biased region" description="Acidic residues" evidence="11">
    <location>
        <begin position="142"/>
        <end position="151"/>
    </location>
</feature>
<dbReference type="SUPFAM" id="SSF55550">
    <property type="entry name" value="SH2 domain"/>
    <property type="match status" value="1"/>
</dbReference>
<dbReference type="GO" id="GO:0008023">
    <property type="term" value="C:transcription elongation factor complex"/>
    <property type="evidence" value="ECO:0007669"/>
    <property type="project" value="TreeGrafter"/>
</dbReference>
<dbReference type="Pfam" id="PF14639">
    <property type="entry name" value="YqgF"/>
    <property type="match status" value="1"/>
</dbReference>
<dbReference type="InParanoid" id="A0A369JJQ9"/>
<dbReference type="SUPFAM" id="SSF53098">
    <property type="entry name" value="Ribonuclease H-like"/>
    <property type="match status" value="1"/>
</dbReference>
<dbReference type="InterPro" id="IPR049540">
    <property type="entry name" value="Spt6-like_S1"/>
</dbReference>
<dbReference type="Gene3D" id="1.10.10.2740">
    <property type="entry name" value="Spt6, Death-like domain"/>
    <property type="match status" value="1"/>
</dbReference>
<dbReference type="InterPro" id="IPR055179">
    <property type="entry name" value="Tex-like_central_region"/>
</dbReference>
<name>A0A369JJQ9_HYPMA</name>
<dbReference type="CDD" id="cd09928">
    <property type="entry name" value="SH2_Cterm_SPT6_like"/>
    <property type="match status" value="1"/>
</dbReference>
<protein>
    <recommendedName>
        <fullName evidence="4 10">Transcription elongation factor Spt6</fullName>
    </recommendedName>
</protein>
<dbReference type="GO" id="GO:0003746">
    <property type="term" value="F:translation elongation factor activity"/>
    <property type="evidence" value="ECO:0007669"/>
    <property type="project" value="UniProtKB-KW"/>
</dbReference>
<keyword evidence="7 10" id="KW-0804">Transcription</keyword>
<dbReference type="GO" id="GO:0034728">
    <property type="term" value="P:nucleosome organization"/>
    <property type="evidence" value="ECO:0007669"/>
    <property type="project" value="TreeGrafter"/>
</dbReference>
<dbReference type="CDD" id="cd09918">
    <property type="entry name" value="SH2_Nterm_SPT6_like"/>
    <property type="match status" value="1"/>
</dbReference>
<dbReference type="InterPro" id="IPR035018">
    <property type="entry name" value="Spt6_SH2_C"/>
</dbReference>
<dbReference type="Pfam" id="PF22706">
    <property type="entry name" value="Tex_central_region"/>
    <property type="match status" value="1"/>
</dbReference>
<evidence type="ECO:0000256" key="7">
    <source>
        <dbReference type="ARBA" id="ARBA00023163"/>
    </source>
</evidence>
<evidence type="ECO:0000256" key="2">
    <source>
        <dbReference type="ARBA" id="ARBA00004286"/>
    </source>
</evidence>
<dbReference type="GO" id="GO:0140673">
    <property type="term" value="P:transcription elongation-coupled chromatin remodeling"/>
    <property type="evidence" value="ECO:0007669"/>
    <property type="project" value="InterPro"/>
</dbReference>
<evidence type="ECO:0000259" key="12">
    <source>
        <dbReference type="PROSITE" id="PS50126"/>
    </source>
</evidence>
<dbReference type="InterPro" id="IPR000980">
    <property type="entry name" value="SH2"/>
</dbReference>
<feature type="compositionally biased region" description="Acidic residues" evidence="11">
    <location>
        <begin position="97"/>
        <end position="106"/>
    </location>
</feature>
<dbReference type="Proteomes" id="UP000076154">
    <property type="component" value="Unassembled WGS sequence"/>
</dbReference>
<feature type="compositionally biased region" description="Low complexity" evidence="11">
    <location>
        <begin position="1493"/>
        <end position="1504"/>
    </location>
</feature>
<keyword evidence="14" id="KW-1185">Reference proteome</keyword>
<feature type="compositionally biased region" description="Pro residues" evidence="11">
    <location>
        <begin position="1530"/>
        <end position="1546"/>
    </location>
</feature>
<dbReference type="SMART" id="SM00252">
    <property type="entry name" value="SH2"/>
    <property type="match status" value="1"/>
</dbReference>
<dbReference type="Pfam" id="PF14632">
    <property type="entry name" value="SPT6_acidic"/>
    <property type="match status" value="1"/>
</dbReference>
<dbReference type="InterPro" id="IPR023323">
    <property type="entry name" value="Tex-like_dom_sf"/>
</dbReference>
<dbReference type="Pfam" id="PF21710">
    <property type="entry name" value="Spt6_S1"/>
    <property type="match status" value="1"/>
</dbReference>
<sequence length="1570" mass="177847">MSSPAPLEIHAPPVDQDDPMLGSGHEDEDEGEGDVIMPGVTDDSSEEGEDDEEEERKIREGFIVDEDEEEEGDDEEEERRKHRKRRKRHHRRHGEEEVLEEDDIALVEENTGNKLKSRLTRLRRGRESPVASSSKRSAVIESSEDDLDNDDVLAHVQDIQRIWDDERGEGEDEDNEDMDDFIEYDEEDEGGVAMDEAAREERRREKRQEQERRKRARGARPELAGIDANAWDEIYDVFGDGHDYDWALEADDELAYDEENLKPEMKYQDVFEPSEIRKRMLTEDDDLIRAQDIPERMQLATSSISPSSSISLHSQLTEKDLGGAAMWVTQRLSGRKNREFFSPDGQFQHLKGALVMAVTFSLRYLFVEAFEVPYIWHNKRDYLRHFDVNDIRARPELISHSELWRIYTLGQKYRSLLERRRALDALYERLKVKDEYFEEEIQPQVDSVEVVADATEWLSMKYKDQKQIESDFHFHDDEEAEVVKKRKMPSRISAYELTKKSVVSKLAEGFGIKSHEVVLNFIAASHVHFVDDQELNPMVYAEQFSDPDPSKALPADELLRRARMILSTELGKDPLLRNQIRKIFQEEALISVEPTERGMTKIDEHNLYFNFKYLQNKSIQDMLDSPQFLNILVAESEHLVTVTIHLPAEAKSSFERRLNDAFASDSFSDAARAWNEERSLVVQDVLEQHLIPAGVKWTREYIREEVEDYLAGQCGIHLRERIDVAPYSTNDMNPGDTASVLAVSWGKGDPHKDAITLVFVDDEGRMREHTKIDNLYDTEMVDEFIDLIRRRKPNVIVIGGFSVATLKLAQLVKKLIGSPSAQPEGENGGWADSNAPTNREAFDIPVTYVHDDVARIYQHSKRAADEFSALSPTAKYCVGMARYIQSPLNEYAALGADITAIAFEDDHQHLVPKEKLLKAFERTLVDITNKVGVDINRAVADSYYQHLLPFVCGLGPRKAQVLVKKISSLGGNLVNRDQFIKGGLLTTKIFLNAASFLRISQDLDAKPSKNRHDDDMAPDPLDDTRIHPEDYELARKMATDALELDEEDVHDEHPSHVVSLIMQDKDNEKKLSELNLDEFAISLYEANQDQKRHTLNVIRDELLKPFAELREKFITPSPWDVVTMLSGETPRTLRVGLIVSVLVLRTKNHFVSVRLDSGIEGVINSEFLADQLPTNAGDAVNKGQTIPGVVIDLKFNLEQDSFLVELSSRPTDVSGGDNDFRRVRHDDCWDHARFEKDKEVLARKKRAEVDRTRRVIKHPNFHNFNTAQAEAYLEKQQRGDVVIRPSSKGANHLAVTWKVDDNLYQHIDVTEPNADPTGQTTGGQLIVDKTHSYADLDELIVNHVQAMARRCEELMAHEKFKHGSEDELHLFLKNFLAANPAKSMYGFTLNRKRPGHFSLCFLANKNSAVQTWPVRVAPEAYYLFDAPAVGVPELCDAFKVRHLHESQNLASAAAGGKTPFGAGARTPARPGGATPGRMSVRHVGRTPNPYSGATPAPFNATPAPSSYNAPTPASYGMPPQTPYGYQTPSHRPPNFPAPQPNVPPGMNPARAALLQPNAGGSSWGQNSAWP</sequence>
<feature type="compositionally biased region" description="Basic residues" evidence="11">
    <location>
        <begin position="80"/>
        <end position="92"/>
    </location>
</feature>
<dbReference type="SUPFAM" id="SSF158832">
    <property type="entry name" value="Tex N-terminal region-like"/>
    <property type="match status" value="1"/>
</dbReference>
<dbReference type="FunCoup" id="A0A369JJQ9">
    <property type="interactions" value="835"/>
</dbReference>
<feature type="domain" description="S1 motif" evidence="12">
    <location>
        <begin position="1136"/>
        <end position="1209"/>
    </location>
</feature>
<dbReference type="GO" id="GO:0003677">
    <property type="term" value="F:DNA binding"/>
    <property type="evidence" value="ECO:0007669"/>
    <property type="project" value="InterPro"/>
</dbReference>
<dbReference type="GO" id="GO:0031491">
    <property type="term" value="F:nucleosome binding"/>
    <property type="evidence" value="ECO:0007669"/>
    <property type="project" value="TreeGrafter"/>
</dbReference>
<keyword evidence="8 10" id="KW-0539">Nucleus</keyword>
<dbReference type="GO" id="GO:0005694">
    <property type="term" value="C:chromosome"/>
    <property type="evidence" value="ECO:0007669"/>
    <property type="project" value="UniProtKB-SubCell"/>
</dbReference>
<feature type="region of interest" description="Disordered" evidence="11">
    <location>
        <begin position="1451"/>
        <end position="1478"/>
    </location>
</feature>
<evidence type="ECO:0000256" key="9">
    <source>
        <dbReference type="ARBA" id="ARBA00093389"/>
    </source>
</evidence>
<dbReference type="InterPro" id="IPR012340">
    <property type="entry name" value="NA-bd_OB-fold"/>
</dbReference>
<dbReference type="InterPro" id="IPR041692">
    <property type="entry name" value="HHH_9"/>
</dbReference>
<evidence type="ECO:0000313" key="13">
    <source>
        <dbReference type="EMBL" id="RDB21440.1"/>
    </source>
</evidence>
<dbReference type="InterPro" id="IPR012337">
    <property type="entry name" value="RNaseH-like_sf"/>
</dbReference>
<comment type="subcellular location">
    <subcellularLocation>
        <location evidence="2">Chromosome</location>
    </subcellularLocation>
    <subcellularLocation>
        <location evidence="1 10">Nucleus</location>
    </subcellularLocation>
</comment>
<dbReference type="FunFam" id="1.10.10.2740:FF:000002">
    <property type="entry name" value="Transcription elongation factor Spt6"/>
    <property type="match status" value="1"/>
</dbReference>
<feature type="compositionally biased region" description="Basic and acidic residues" evidence="11">
    <location>
        <begin position="196"/>
        <end position="212"/>
    </location>
</feature>
<evidence type="ECO:0000256" key="4">
    <source>
        <dbReference type="ARBA" id="ARBA00020248"/>
    </source>
</evidence>
<evidence type="ECO:0000256" key="11">
    <source>
        <dbReference type="SAM" id="MobiDB-lite"/>
    </source>
</evidence>
<evidence type="ECO:0000313" key="14">
    <source>
        <dbReference type="Proteomes" id="UP000076154"/>
    </source>
</evidence>